<keyword evidence="3" id="KW-0731">Sigma factor</keyword>
<dbReference type="GO" id="GO:0006352">
    <property type="term" value="P:DNA-templated transcription initiation"/>
    <property type="evidence" value="ECO:0007669"/>
    <property type="project" value="InterPro"/>
</dbReference>
<evidence type="ECO:0000313" key="8">
    <source>
        <dbReference type="EMBL" id="GBL45681.1"/>
    </source>
</evidence>
<name>A0A401JDE3_9PROT</name>
<keyword evidence="4" id="KW-0238">DNA-binding</keyword>
<dbReference type="InterPro" id="IPR013249">
    <property type="entry name" value="RNA_pol_sigma70_r4_t2"/>
</dbReference>
<proteinExistence type="inferred from homology"/>
<keyword evidence="5" id="KW-0804">Transcription</keyword>
<accession>A0A401JDE3</accession>
<feature type="domain" description="RNA polymerase sigma factor 70 region 4 type 2" evidence="7">
    <location>
        <begin position="124"/>
        <end position="174"/>
    </location>
</feature>
<dbReference type="Gene3D" id="1.10.10.10">
    <property type="entry name" value="Winged helix-like DNA-binding domain superfamily/Winged helix DNA-binding domain"/>
    <property type="match status" value="1"/>
</dbReference>
<organism evidence="8 9">
    <name type="scientific">Sulfuriferula multivorans</name>
    <dbReference type="NCBI Taxonomy" id="1559896"/>
    <lineage>
        <taxon>Bacteria</taxon>
        <taxon>Pseudomonadati</taxon>
        <taxon>Pseudomonadota</taxon>
        <taxon>Betaproteobacteria</taxon>
        <taxon>Nitrosomonadales</taxon>
        <taxon>Sulfuricellaceae</taxon>
        <taxon>Sulfuriferula</taxon>
    </lineage>
</organism>
<dbReference type="PANTHER" id="PTHR43133">
    <property type="entry name" value="RNA POLYMERASE ECF-TYPE SIGMA FACTO"/>
    <property type="match status" value="1"/>
</dbReference>
<evidence type="ECO:0000256" key="1">
    <source>
        <dbReference type="ARBA" id="ARBA00010641"/>
    </source>
</evidence>
<dbReference type="EMBL" id="BGOW01000014">
    <property type="protein sequence ID" value="GBL45681.1"/>
    <property type="molecule type" value="Genomic_DNA"/>
</dbReference>
<dbReference type="PANTHER" id="PTHR43133:SF8">
    <property type="entry name" value="RNA POLYMERASE SIGMA FACTOR HI_1459-RELATED"/>
    <property type="match status" value="1"/>
</dbReference>
<dbReference type="InterPro" id="IPR036388">
    <property type="entry name" value="WH-like_DNA-bd_sf"/>
</dbReference>
<gene>
    <name evidence="8" type="ORF">SFMTTN_1492</name>
</gene>
<dbReference type="OrthoDB" id="9782108at2"/>
<dbReference type="InterPro" id="IPR014284">
    <property type="entry name" value="RNA_pol_sigma-70_dom"/>
</dbReference>
<evidence type="ECO:0000313" key="9">
    <source>
        <dbReference type="Proteomes" id="UP000286806"/>
    </source>
</evidence>
<evidence type="ECO:0000256" key="2">
    <source>
        <dbReference type="ARBA" id="ARBA00023015"/>
    </source>
</evidence>
<dbReference type="Pfam" id="PF08281">
    <property type="entry name" value="Sigma70_r4_2"/>
    <property type="match status" value="1"/>
</dbReference>
<dbReference type="InterPro" id="IPR039425">
    <property type="entry name" value="RNA_pol_sigma-70-like"/>
</dbReference>
<evidence type="ECO:0000259" key="7">
    <source>
        <dbReference type="Pfam" id="PF08281"/>
    </source>
</evidence>
<protein>
    <submittedName>
        <fullName evidence="8">Sigma factor</fullName>
    </submittedName>
</protein>
<comment type="caution">
    <text evidence="8">The sequence shown here is derived from an EMBL/GenBank/DDBJ whole genome shotgun (WGS) entry which is preliminary data.</text>
</comment>
<evidence type="ECO:0000256" key="3">
    <source>
        <dbReference type="ARBA" id="ARBA00023082"/>
    </source>
</evidence>
<keyword evidence="9" id="KW-1185">Reference proteome</keyword>
<dbReference type="InterPro" id="IPR007627">
    <property type="entry name" value="RNA_pol_sigma70_r2"/>
</dbReference>
<dbReference type="Proteomes" id="UP000286806">
    <property type="component" value="Unassembled WGS sequence"/>
</dbReference>
<dbReference type="SUPFAM" id="SSF88659">
    <property type="entry name" value="Sigma3 and sigma4 domains of RNA polymerase sigma factors"/>
    <property type="match status" value="1"/>
</dbReference>
<dbReference type="Pfam" id="PF04542">
    <property type="entry name" value="Sigma70_r2"/>
    <property type="match status" value="1"/>
</dbReference>
<feature type="domain" description="RNA polymerase sigma-70 region 2" evidence="6">
    <location>
        <begin position="14"/>
        <end position="78"/>
    </location>
</feature>
<dbReference type="AlphaFoldDB" id="A0A401JDE3"/>
<dbReference type="InterPro" id="IPR013325">
    <property type="entry name" value="RNA_pol_sigma_r2"/>
</dbReference>
<dbReference type="GO" id="GO:0003677">
    <property type="term" value="F:DNA binding"/>
    <property type="evidence" value="ECO:0007669"/>
    <property type="project" value="UniProtKB-KW"/>
</dbReference>
<evidence type="ECO:0000259" key="6">
    <source>
        <dbReference type="Pfam" id="PF04542"/>
    </source>
</evidence>
<evidence type="ECO:0000256" key="4">
    <source>
        <dbReference type="ARBA" id="ARBA00023125"/>
    </source>
</evidence>
<keyword evidence="2" id="KW-0805">Transcription regulation</keyword>
<dbReference type="SUPFAM" id="SSF88946">
    <property type="entry name" value="Sigma2 domain of RNA polymerase sigma factors"/>
    <property type="match status" value="1"/>
</dbReference>
<sequence>MQHSQDTIAHPAAEHRAYLYNFALKHVRDSHLADDLVQETLLAALQSANDYAGRSTYRVWLTGILKHKMLDAFRERGRHLCLEDEAGDNLLEHDPGSFSLHQIADSLLPNPQKAMEMQQLLQGVDQALQTMPKSISTVFYAREIEGESAQTVSRRFAISEANVWVRVHRARKAMQTFLTAVGLDERRPVSVMARGQSQPALATV</sequence>
<dbReference type="GO" id="GO:0016987">
    <property type="term" value="F:sigma factor activity"/>
    <property type="evidence" value="ECO:0007669"/>
    <property type="project" value="UniProtKB-KW"/>
</dbReference>
<dbReference type="InterPro" id="IPR013324">
    <property type="entry name" value="RNA_pol_sigma_r3/r4-like"/>
</dbReference>
<evidence type="ECO:0000256" key="5">
    <source>
        <dbReference type="ARBA" id="ARBA00023163"/>
    </source>
</evidence>
<dbReference type="RefSeq" id="WP_124704490.1">
    <property type="nucleotide sequence ID" value="NZ_BGOW01000014.1"/>
</dbReference>
<dbReference type="Gene3D" id="1.10.1740.10">
    <property type="match status" value="1"/>
</dbReference>
<dbReference type="NCBIfam" id="TIGR02937">
    <property type="entry name" value="sigma70-ECF"/>
    <property type="match status" value="1"/>
</dbReference>
<comment type="similarity">
    <text evidence="1">Belongs to the sigma-70 factor family. ECF subfamily.</text>
</comment>
<reference evidence="8 9" key="1">
    <citation type="journal article" date="2019" name="Front. Microbiol.">
        <title>Genomes of Neutrophilic Sulfur-Oxidizing Chemolithoautotrophs Representing 9 Proteobacterial Species From 8 Genera.</title>
        <authorList>
            <person name="Watanabe T."/>
            <person name="Kojima H."/>
            <person name="Umezawa K."/>
            <person name="Hori C."/>
            <person name="Takasuka T.E."/>
            <person name="Kato Y."/>
            <person name="Fukui M."/>
        </authorList>
    </citation>
    <scope>NUCLEOTIDE SEQUENCE [LARGE SCALE GENOMIC DNA]</scope>
    <source>
        <strain evidence="8 9">TTN</strain>
    </source>
</reference>